<dbReference type="Proteomes" id="UP000800200">
    <property type="component" value="Unassembled WGS sequence"/>
</dbReference>
<sequence length="118" mass="13376">RGAHPTTLAYLMGFFGKSCTWISRVWNGVLEHIHHFWGRRIELDKKPLTPEAIDMYAAAIESSLGDPDELIFGFIDGTEIPICRPIEDQQLYYSGHKKQHAIAHLVIVLPDGFLGEIF</sequence>
<accession>A0A6A6DIA1</accession>
<dbReference type="EMBL" id="ML994678">
    <property type="protein sequence ID" value="KAF2178142.1"/>
    <property type="molecule type" value="Genomic_DNA"/>
</dbReference>
<evidence type="ECO:0000256" key="2">
    <source>
        <dbReference type="ARBA" id="ARBA00022723"/>
    </source>
</evidence>
<organism evidence="4 5">
    <name type="scientific">Zopfia rhizophila CBS 207.26</name>
    <dbReference type="NCBI Taxonomy" id="1314779"/>
    <lineage>
        <taxon>Eukaryota</taxon>
        <taxon>Fungi</taxon>
        <taxon>Dikarya</taxon>
        <taxon>Ascomycota</taxon>
        <taxon>Pezizomycotina</taxon>
        <taxon>Dothideomycetes</taxon>
        <taxon>Dothideomycetes incertae sedis</taxon>
        <taxon>Zopfiaceae</taxon>
        <taxon>Zopfia</taxon>
    </lineage>
</organism>
<feature type="domain" description="DDE Tnp4" evidence="3">
    <location>
        <begin position="75"/>
        <end position="113"/>
    </location>
</feature>
<keyword evidence="5" id="KW-1185">Reference proteome</keyword>
<comment type="cofactor">
    <cofactor evidence="1">
        <name>a divalent metal cation</name>
        <dbReference type="ChEBI" id="CHEBI:60240"/>
    </cofactor>
</comment>
<keyword evidence="2" id="KW-0479">Metal-binding</keyword>
<dbReference type="InterPro" id="IPR027806">
    <property type="entry name" value="HARBI1_dom"/>
</dbReference>
<dbReference type="Pfam" id="PF13359">
    <property type="entry name" value="DDE_Tnp_4"/>
    <property type="match status" value="1"/>
</dbReference>
<feature type="non-terminal residue" evidence="4">
    <location>
        <position position="118"/>
    </location>
</feature>
<gene>
    <name evidence="4" type="ORF">K469DRAFT_518917</name>
</gene>
<reference evidence="4" key="1">
    <citation type="journal article" date="2020" name="Stud. Mycol.">
        <title>101 Dothideomycetes genomes: a test case for predicting lifestyles and emergence of pathogens.</title>
        <authorList>
            <person name="Haridas S."/>
            <person name="Albert R."/>
            <person name="Binder M."/>
            <person name="Bloem J."/>
            <person name="Labutti K."/>
            <person name="Salamov A."/>
            <person name="Andreopoulos B."/>
            <person name="Baker S."/>
            <person name="Barry K."/>
            <person name="Bills G."/>
            <person name="Bluhm B."/>
            <person name="Cannon C."/>
            <person name="Castanera R."/>
            <person name="Culley D."/>
            <person name="Daum C."/>
            <person name="Ezra D."/>
            <person name="Gonzalez J."/>
            <person name="Henrissat B."/>
            <person name="Kuo A."/>
            <person name="Liang C."/>
            <person name="Lipzen A."/>
            <person name="Lutzoni F."/>
            <person name="Magnuson J."/>
            <person name="Mondo S."/>
            <person name="Nolan M."/>
            <person name="Ohm R."/>
            <person name="Pangilinan J."/>
            <person name="Park H.-J."/>
            <person name="Ramirez L."/>
            <person name="Alfaro M."/>
            <person name="Sun H."/>
            <person name="Tritt A."/>
            <person name="Yoshinaga Y."/>
            <person name="Zwiers L.-H."/>
            <person name="Turgeon B."/>
            <person name="Goodwin S."/>
            <person name="Spatafora J."/>
            <person name="Crous P."/>
            <person name="Grigoriev I."/>
        </authorList>
    </citation>
    <scope>NUCLEOTIDE SEQUENCE</scope>
    <source>
        <strain evidence="4">CBS 207.26</strain>
    </source>
</reference>
<feature type="non-terminal residue" evidence="4">
    <location>
        <position position="1"/>
    </location>
</feature>
<dbReference type="GO" id="GO:0046872">
    <property type="term" value="F:metal ion binding"/>
    <property type="evidence" value="ECO:0007669"/>
    <property type="project" value="UniProtKB-KW"/>
</dbReference>
<proteinExistence type="predicted"/>
<evidence type="ECO:0000313" key="4">
    <source>
        <dbReference type="EMBL" id="KAF2178142.1"/>
    </source>
</evidence>
<name>A0A6A6DIA1_9PEZI</name>
<dbReference type="AlphaFoldDB" id="A0A6A6DIA1"/>
<evidence type="ECO:0000313" key="5">
    <source>
        <dbReference type="Proteomes" id="UP000800200"/>
    </source>
</evidence>
<dbReference type="OrthoDB" id="5289248at2759"/>
<protein>
    <recommendedName>
        <fullName evidence="3">DDE Tnp4 domain-containing protein</fullName>
    </recommendedName>
</protein>
<evidence type="ECO:0000256" key="1">
    <source>
        <dbReference type="ARBA" id="ARBA00001968"/>
    </source>
</evidence>
<evidence type="ECO:0000259" key="3">
    <source>
        <dbReference type="Pfam" id="PF13359"/>
    </source>
</evidence>